<evidence type="ECO:0000313" key="1">
    <source>
        <dbReference type="EMBL" id="CAD6513808.1"/>
    </source>
</evidence>
<comment type="caution">
    <text evidence="1">The sequence shown here is derived from an EMBL/GenBank/DDBJ whole genome shotgun (WGS) entry which is preliminary data.</text>
</comment>
<dbReference type="Proteomes" id="UP000656319">
    <property type="component" value="Unassembled WGS sequence"/>
</dbReference>
<name>A0ABM8NBI7_9BURK</name>
<organism evidence="1 2">
    <name type="scientific">Paraburkholderia hiiakae</name>
    <dbReference type="NCBI Taxonomy" id="1081782"/>
    <lineage>
        <taxon>Bacteria</taxon>
        <taxon>Pseudomonadati</taxon>
        <taxon>Pseudomonadota</taxon>
        <taxon>Betaproteobacteria</taxon>
        <taxon>Burkholderiales</taxon>
        <taxon>Burkholderiaceae</taxon>
        <taxon>Paraburkholderia</taxon>
    </lineage>
</organism>
<proteinExistence type="predicted"/>
<accession>A0ABM8NBI7</accession>
<keyword evidence="2" id="KW-1185">Reference proteome</keyword>
<reference evidence="1 2" key="1">
    <citation type="submission" date="2020-10" db="EMBL/GenBank/DDBJ databases">
        <authorList>
            <person name="Peeters C."/>
        </authorList>
    </citation>
    <scope>NUCLEOTIDE SEQUENCE [LARGE SCALE GENOMIC DNA]</scope>
    <source>
        <strain evidence="1 2">LMG 27952</strain>
    </source>
</reference>
<protein>
    <submittedName>
        <fullName evidence="1">Uncharacterized protein</fullName>
    </submittedName>
</protein>
<sequence>MLRHVGCVREACRNSKNAPTGGLGANSLKRSIKLTTVFDWVDRRKPAIAAVLQSQLGKRTPSSSSNPHATTLWSVRRHVSASPDEIRAARRNRVYRQCTRPMQGASKVPILQSILAPRPWREAAHNVRKSSRAVQLFHSQSVAPSPGRSGMARFAESFIERVKRIGAHGRSVRMLAVSGNDEPPPARE</sequence>
<dbReference type="EMBL" id="CAJHCQ010000001">
    <property type="protein sequence ID" value="CAD6513808.1"/>
    <property type="molecule type" value="Genomic_DNA"/>
</dbReference>
<gene>
    <name evidence="1" type="ORF">LMG27952_00785</name>
</gene>
<evidence type="ECO:0000313" key="2">
    <source>
        <dbReference type="Proteomes" id="UP000656319"/>
    </source>
</evidence>